<dbReference type="SUPFAM" id="SSF101576">
    <property type="entry name" value="Supernatant protein factor (SPF), C-terminal domain"/>
    <property type="match status" value="1"/>
</dbReference>
<evidence type="ECO:0000256" key="1">
    <source>
        <dbReference type="SAM" id="MobiDB-lite"/>
    </source>
</evidence>
<dbReference type="GeneID" id="34621893"/>
<feature type="region of interest" description="Disordered" evidence="1">
    <location>
        <begin position="82"/>
        <end position="132"/>
    </location>
</feature>
<dbReference type="InterPro" id="IPR036273">
    <property type="entry name" value="CRAL/TRIO_N_dom_sf"/>
</dbReference>
<dbReference type="CDD" id="cd00170">
    <property type="entry name" value="SEC14"/>
    <property type="match status" value="1"/>
</dbReference>
<dbReference type="InterPro" id="IPR036598">
    <property type="entry name" value="GOLD_dom_sf"/>
</dbReference>
<feature type="region of interest" description="Disordered" evidence="1">
    <location>
        <begin position="1"/>
        <end position="35"/>
    </location>
</feature>
<dbReference type="InterPro" id="IPR036865">
    <property type="entry name" value="CRAL-TRIO_dom_sf"/>
</dbReference>
<accession>A0A6P6RU43</accession>
<dbReference type="PROSITE" id="PS50191">
    <property type="entry name" value="CRAL_TRIO"/>
    <property type="match status" value="1"/>
</dbReference>
<dbReference type="InterPro" id="IPR051064">
    <property type="entry name" value="SEC14/CRAL-TRIO_domain"/>
</dbReference>
<evidence type="ECO:0000259" key="2">
    <source>
        <dbReference type="PROSITE" id="PS50191"/>
    </source>
</evidence>
<organism evidence="3 4">
    <name type="scientific">Cyclospora cayetanensis</name>
    <dbReference type="NCBI Taxonomy" id="88456"/>
    <lineage>
        <taxon>Eukaryota</taxon>
        <taxon>Sar</taxon>
        <taxon>Alveolata</taxon>
        <taxon>Apicomplexa</taxon>
        <taxon>Conoidasida</taxon>
        <taxon>Coccidia</taxon>
        <taxon>Eucoccidiorida</taxon>
        <taxon>Eimeriorina</taxon>
        <taxon>Eimeriidae</taxon>
        <taxon>Cyclospora</taxon>
    </lineage>
</organism>
<evidence type="ECO:0000313" key="3">
    <source>
        <dbReference type="Proteomes" id="UP000515125"/>
    </source>
</evidence>
<dbReference type="InterPro" id="IPR001251">
    <property type="entry name" value="CRAL-TRIO_dom"/>
</dbReference>
<protein>
    <submittedName>
        <fullName evidence="4">Uncharacterized protein LOC34621893</fullName>
    </submittedName>
</protein>
<dbReference type="AlphaFoldDB" id="A0A6P6RU43"/>
<dbReference type="PANTHER" id="PTHR23324">
    <property type="entry name" value="SEC14 RELATED PROTEIN"/>
    <property type="match status" value="1"/>
</dbReference>
<feature type="domain" description="CRAL-TRIO" evidence="2">
    <location>
        <begin position="274"/>
        <end position="453"/>
    </location>
</feature>
<dbReference type="Proteomes" id="UP000515125">
    <property type="component" value="Unplaced"/>
</dbReference>
<name>A0A6P6RU43_9EIME</name>
<evidence type="ECO:0000313" key="4">
    <source>
        <dbReference type="RefSeq" id="XP_026190992.1"/>
    </source>
</evidence>
<dbReference type="GO" id="GO:0005737">
    <property type="term" value="C:cytoplasm"/>
    <property type="evidence" value="ECO:0007669"/>
    <property type="project" value="TreeGrafter"/>
</dbReference>
<dbReference type="RefSeq" id="XP_026190992.1">
    <property type="nucleotide sequence ID" value="XM_026335207.1"/>
</dbReference>
<dbReference type="Gene3D" id="3.40.525.10">
    <property type="entry name" value="CRAL-TRIO lipid binding domain"/>
    <property type="match status" value="1"/>
</dbReference>
<dbReference type="PANTHER" id="PTHR23324:SF83">
    <property type="entry name" value="SEC14-LIKE PROTEIN 2"/>
    <property type="match status" value="1"/>
</dbReference>
<feature type="compositionally biased region" description="Basic and acidic residues" evidence="1">
    <location>
        <begin position="10"/>
        <end position="35"/>
    </location>
</feature>
<keyword evidence="3" id="KW-1185">Reference proteome</keyword>
<dbReference type="SUPFAM" id="SSF46938">
    <property type="entry name" value="CRAL/TRIO N-terminal domain"/>
    <property type="match status" value="1"/>
</dbReference>
<dbReference type="Pfam" id="PF00650">
    <property type="entry name" value="CRAL_TRIO"/>
    <property type="match status" value="1"/>
</dbReference>
<gene>
    <name evidence="4" type="primary">LOC34621893</name>
</gene>
<proteinExistence type="predicted"/>
<dbReference type="OrthoDB" id="1434354at2759"/>
<dbReference type="SUPFAM" id="SSF52087">
    <property type="entry name" value="CRAL/TRIO domain"/>
    <property type="match status" value="1"/>
</dbReference>
<dbReference type="SMART" id="SM00516">
    <property type="entry name" value="SEC14"/>
    <property type="match status" value="1"/>
</dbReference>
<sequence>MKGRASPADFPKESDGHMLNKSSRSDDSESTLPRERCTPCKIGFRLMEGPPDFFLATNPSAEQLQAFKAFSANAAVIRHEHHKGIQERNSGSGAESAAPTSTRSIHRFRGPSCSRPAKENTSSTASVHADNDHTVEASFMSRAGEASPQACPTAEDTYPEVPELGGSIRLLRYLQGYEYNVPAASEAYRRHMRWREEMGICAGKRRAVVESMLLPMHPEAAPSHADVTRFFPTNPVLRRNGVNTSSTANCDATAAPVSLSGEGDFLLHAMSEKAIEAVIMDKQGNIISIERPDFDLRVTMYYVSSASAGLLDVNGLFSVVSEDDFLRWHSYMLEFRCMLLDVLSRKFNRMVRITSIIDLQGLSTRLLNRRALNLLRRTIATASENYPESIDTMYFINTPRAFSTLWLAMRGWLRERTINKIRLLGTDAESVLVKNIGSYALPTSLGGCCTSELADFPQLETDLGPGSLILNVAARRCNQAVEGNTSHTIFQNLPFSEQACFPPPERAVVVDPNGDERILVEYRKYQAGKKVSGFLSAEQGGFLILSFDNSWGLLSSRRVRYKVRTGC</sequence>
<feature type="compositionally biased region" description="Polar residues" evidence="1">
    <location>
        <begin position="87"/>
        <end position="103"/>
    </location>
</feature>
<reference evidence="4" key="1">
    <citation type="submission" date="2025-08" db="UniProtKB">
        <authorList>
            <consortium name="RefSeq"/>
        </authorList>
    </citation>
    <scope>IDENTIFICATION</scope>
</reference>